<dbReference type="InterPro" id="IPR036188">
    <property type="entry name" value="FAD/NAD-bd_sf"/>
</dbReference>
<feature type="domain" description="Cilia- and flagella-associated protein 61 N-terminal" evidence="2">
    <location>
        <begin position="3"/>
        <end position="244"/>
    </location>
</feature>
<dbReference type="Proteomes" id="UP000515158">
    <property type="component" value="Unplaced"/>
</dbReference>
<sequence length="878" mass="98747">MSIFGEVEDIPSMLERGVLSLSQLNVREELVACLCLSNWPPSPGVHPSASPEWLNPLYELQLSPARTMHVRLLLWHDRYALTCARLLLHSVFVTLPALEQLVLVVPAKTPKNDVLWSLFDEELAKGFKTATNLQSLLICRREFFVRKLRLRPAVCEDNDDLLRIFDQKAYRLRQLYGDFNIAELISNPESRQIIVAEGPKRQTKVKQAWEMRVPVIGVMVLDSNVNLPLLNAHFQLLPFYGLRQPHTRDVLNLAGWVKPRPEMAEALHTAQQAADESDEPATLEEDSSSGTSTSGPRRVEGLAARAARLKEEALERKRRRWTGAEHYLSAISLTEEERLEPEDPYRLADVTWANVQAGTESSSLDTESMDSDDGRIFRFHRKKKVRVRTRSDMMVANKGVIELLPEFRGPANAFLVELFVIDQLFDERLALDFLAEAFRIFSGLDYCTLAVPHAFPTFPLLDNFVRVAPRERRHFHQELYVAHRSAVLGYRVAVATTVKELEVREAVPADLQDVLQLIRTLKRSLGLVLREVQAALGVEEDHSGWLKAYVACWQDQVVGLAVISDEDDWEYMACHYTVGRFADVSLLGEADHGGLRVCLLSPVFQQRAGLFLRELHRLSAKTLLYYTLYPCADLWRADDKAAKDADVADARAGQACPLFLHKQAPAAAEQPTTLPCLAVPSILDELMPVAPRPPPNGLHQVVVEQLEEGEPLSASDRREPPYALFLSTPRLVALPKATVNVRVVVVGASDTALSFLETLVFSAPEVRYNNLTLVSAHGLRGETDLGPLADRFLPHRGRYDYRQLARLQLGAWVNVVTGMVTKIHRAERIVEVDGKTALPYDYLFLFCGQQFCLPKLDLEEDLPCKHYPTGKGWPASIG</sequence>
<dbReference type="RefSeq" id="XP_034238392.1">
    <property type="nucleotide sequence ID" value="XM_034382501.1"/>
</dbReference>
<dbReference type="InterPro" id="IPR032151">
    <property type="entry name" value="CFAP61_N"/>
</dbReference>
<evidence type="ECO:0000259" key="2">
    <source>
        <dbReference type="Pfam" id="PF16092"/>
    </source>
</evidence>
<evidence type="ECO:0000313" key="3">
    <source>
        <dbReference type="Proteomes" id="UP000515158"/>
    </source>
</evidence>
<keyword evidence="3" id="KW-1185">Reference proteome</keyword>
<dbReference type="KEGG" id="tpal:117643553"/>
<dbReference type="GeneID" id="117643553"/>
<gene>
    <name evidence="4" type="primary">LOC117643553</name>
</gene>
<dbReference type="SUPFAM" id="SSF51905">
    <property type="entry name" value="FAD/NAD(P)-binding domain"/>
    <property type="match status" value="1"/>
</dbReference>
<dbReference type="InParanoid" id="A0A6P8YW61"/>
<reference evidence="4" key="1">
    <citation type="submission" date="2025-08" db="UniProtKB">
        <authorList>
            <consortium name="RefSeq"/>
        </authorList>
    </citation>
    <scope>IDENTIFICATION</scope>
    <source>
        <tissue evidence="4">Total insect</tissue>
    </source>
</reference>
<proteinExistence type="predicted"/>
<dbReference type="Pfam" id="PF16092">
    <property type="entry name" value="CFAP61_N"/>
    <property type="match status" value="1"/>
</dbReference>
<name>A0A6P8YW61_THRPL</name>
<accession>A0A6P8YW61</accession>
<protein>
    <submittedName>
        <fullName evidence="4">Cilia- and flagella-associated protein 61-like</fullName>
    </submittedName>
</protein>
<evidence type="ECO:0000313" key="4">
    <source>
        <dbReference type="RefSeq" id="XP_034238392.1"/>
    </source>
</evidence>
<dbReference type="OrthoDB" id="8195989at2759"/>
<feature type="compositionally biased region" description="Acidic residues" evidence="1">
    <location>
        <begin position="275"/>
        <end position="287"/>
    </location>
</feature>
<feature type="region of interest" description="Disordered" evidence="1">
    <location>
        <begin position="266"/>
        <end position="299"/>
    </location>
</feature>
<dbReference type="PANTHER" id="PTHR21178">
    <property type="entry name" value="CILIA- AND FLAGELLA-ASSOCIATED PROTEIN 61"/>
    <property type="match status" value="1"/>
</dbReference>
<dbReference type="AlphaFoldDB" id="A0A6P8YW61"/>
<dbReference type="PANTHER" id="PTHR21178:SF8">
    <property type="entry name" value="CILIA- AND FLAGELLA-ASSOCIATED PROTEIN 61"/>
    <property type="match status" value="1"/>
</dbReference>
<organism evidence="4">
    <name type="scientific">Thrips palmi</name>
    <name type="common">Melon thrips</name>
    <dbReference type="NCBI Taxonomy" id="161013"/>
    <lineage>
        <taxon>Eukaryota</taxon>
        <taxon>Metazoa</taxon>
        <taxon>Ecdysozoa</taxon>
        <taxon>Arthropoda</taxon>
        <taxon>Hexapoda</taxon>
        <taxon>Insecta</taxon>
        <taxon>Pterygota</taxon>
        <taxon>Neoptera</taxon>
        <taxon>Paraneoptera</taxon>
        <taxon>Thysanoptera</taxon>
        <taxon>Terebrantia</taxon>
        <taxon>Thripoidea</taxon>
        <taxon>Thripidae</taxon>
        <taxon>Thrips</taxon>
    </lineage>
</organism>
<dbReference type="FunCoup" id="A0A6P8YW61">
    <property type="interactions" value="2"/>
</dbReference>
<dbReference type="InterPro" id="IPR038884">
    <property type="entry name" value="CFAP61"/>
</dbReference>
<evidence type="ECO:0000256" key="1">
    <source>
        <dbReference type="SAM" id="MobiDB-lite"/>
    </source>
</evidence>